<name>A0A9P4H9P3_9PLEO</name>
<evidence type="ECO:0000256" key="1">
    <source>
        <dbReference type="SAM" id="MobiDB-lite"/>
    </source>
</evidence>
<organism evidence="2 3">
    <name type="scientific">Setomelanomma holmii</name>
    <dbReference type="NCBI Taxonomy" id="210430"/>
    <lineage>
        <taxon>Eukaryota</taxon>
        <taxon>Fungi</taxon>
        <taxon>Dikarya</taxon>
        <taxon>Ascomycota</taxon>
        <taxon>Pezizomycotina</taxon>
        <taxon>Dothideomycetes</taxon>
        <taxon>Pleosporomycetidae</taxon>
        <taxon>Pleosporales</taxon>
        <taxon>Pleosporineae</taxon>
        <taxon>Phaeosphaeriaceae</taxon>
        <taxon>Setomelanomma</taxon>
    </lineage>
</organism>
<feature type="compositionally biased region" description="Polar residues" evidence="1">
    <location>
        <begin position="1"/>
        <end position="19"/>
    </location>
</feature>
<feature type="non-terminal residue" evidence="2">
    <location>
        <position position="1"/>
    </location>
</feature>
<feature type="region of interest" description="Disordered" evidence="1">
    <location>
        <begin position="1"/>
        <end position="32"/>
    </location>
</feature>
<reference evidence="2" key="1">
    <citation type="journal article" date="2020" name="Stud. Mycol.">
        <title>101 Dothideomycetes genomes: a test case for predicting lifestyles and emergence of pathogens.</title>
        <authorList>
            <person name="Haridas S."/>
            <person name="Albert R."/>
            <person name="Binder M."/>
            <person name="Bloem J."/>
            <person name="Labutti K."/>
            <person name="Salamov A."/>
            <person name="Andreopoulos B."/>
            <person name="Baker S."/>
            <person name="Barry K."/>
            <person name="Bills G."/>
            <person name="Bluhm B."/>
            <person name="Cannon C."/>
            <person name="Castanera R."/>
            <person name="Culley D."/>
            <person name="Daum C."/>
            <person name="Ezra D."/>
            <person name="Gonzalez J."/>
            <person name="Henrissat B."/>
            <person name="Kuo A."/>
            <person name="Liang C."/>
            <person name="Lipzen A."/>
            <person name="Lutzoni F."/>
            <person name="Magnuson J."/>
            <person name="Mondo S."/>
            <person name="Nolan M."/>
            <person name="Ohm R."/>
            <person name="Pangilinan J."/>
            <person name="Park H.-J."/>
            <person name="Ramirez L."/>
            <person name="Alfaro M."/>
            <person name="Sun H."/>
            <person name="Tritt A."/>
            <person name="Yoshinaga Y."/>
            <person name="Zwiers L.-H."/>
            <person name="Turgeon B."/>
            <person name="Goodwin S."/>
            <person name="Spatafora J."/>
            <person name="Crous P."/>
            <person name="Grigoriev I."/>
        </authorList>
    </citation>
    <scope>NUCLEOTIDE SEQUENCE</scope>
    <source>
        <strain evidence="2">CBS 110217</strain>
    </source>
</reference>
<sequence length="235" mass="26427">RPQPEQFTAPTSAATSVSHQRNEAIQPAGSAAPTTEPVLHFANYAEALAGFASREVAHNWQSPRDDQTIPKTQKDRAKYIIQLLAAFMNISACHDSDTVKSFQVRWANIANSQSAYTREQMETVCWKLLDIAIALHERGPVVLNIFDDAKLATVRKSRNFTFAERIQYICELLRLSKSRCETLLGWDDMDMTVAAPAQMISMAKTNKKQNVKRQEYLLKGRAKLKNQGEQAGDEE</sequence>
<comment type="caution">
    <text evidence="2">The sequence shown here is derived from an EMBL/GenBank/DDBJ whole genome shotgun (WGS) entry which is preliminary data.</text>
</comment>
<feature type="non-terminal residue" evidence="2">
    <location>
        <position position="235"/>
    </location>
</feature>
<dbReference type="AlphaFoldDB" id="A0A9P4H9P3"/>
<protein>
    <submittedName>
        <fullName evidence="2">Uncharacterized protein</fullName>
    </submittedName>
</protein>
<gene>
    <name evidence="2" type="ORF">EK21DRAFT_20542</name>
</gene>
<keyword evidence="3" id="KW-1185">Reference proteome</keyword>
<accession>A0A9P4H9P3</accession>
<evidence type="ECO:0000313" key="3">
    <source>
        <dbReference type="Proteomes" id="UP000799777"/>
    </source>
</evidence>
<dbReference type="EMBL" id="ML978200">
    <property type="protein sequence ID" value="KAF2029452.1"/>
    <property type="molecule type" value="Genomic_DNA"/>
</dbReference>
<evidence type="ECO:0000313" key="2">
    <source>
        <dbReference type="EMBL" id="KAF2029452.1"/>
    </source>
</evidence>
<dbReference type="Proteomes" id="UP000799777">
    <property type="component" value="Unassembled WGS sequence"/>
</dbReference>
<proteinExistence type="predicted"/>
<dbReference type="OrthoDB" id="3795193at2759"/>